<evidence type="ECO:0000256" key="4">
    <source>
        <dbReference type="ARBA" id="ARBA00022694"/>
    </source>
</evidence>
<evidence type="ECO:0000313" key="8">
    <source>
        <dbReference type="Proteomes" id="UP000838100"/>
    </source>
</evidence>
<dbReference type="PANTHER" id="PTHR21392:SF0">
    <property type="entry name" value="TRNA-URIDINE AMINOCARBOXYPROPYLTRANSFERASE 2"/>
    <property type="match status" value="1"/>
</dbReference>
<dbReference type="EMBL" id="CAKLPX010000001">
    <property type="protein sequence ID" value="CAH0990530.1"/>
    <property type="molecule type" value="Genomic_DNA"/>
</dbReference>
<feature type="domain" description="DTW" evidence="6">
    <location>
        <begin position="7"/>
        <end position="198"/>
    </location>
</feature>
<dbReference type="Pfam" id="PF03942">
    <property type="entry name" value="DTW"/>
    <property type="match status" value="1"/>
</dbReference>
<keyword evidence="4" id="KW-0819">tRNA processing</keyword>
<sequence length="206" mass="23105">MSQHSPKRPHCNNCQRPASVCLCHHITAINNTLNVIIYRHPSERSKAVGTAALTSLSLQHCQLIDGEQVNLAADIDADECLLVFPEVELPKNMTPVDTQNSNQQAHTIKHLIFLDGTWKKARKMYYLSPALHTLKKLTLDLSNTHANYQIRKAEKPGQLSTLEAVACALSQLEQKPDKYQPLLALQQAMVEQQLAAMPAEIKHRYP</sequence>
<reference evidence="7" key="1">
    <citation type="submission" date="2021-12" db="EMBL/GenBank/DDBJ databases">
        <authorList>
            <person name="Rodrigo-Torres L."/>
            <person name="Arahal R. D."/>
            <person name="Lucena T."/>
        </authorList>
    </citation>
    <scope>NUCLEOTIDE SEQUENCE</scope>
    <source>
        <strain evidence="7">CECT 8267</strain>
    </source>
</reference>
<keyword evidence="8" id="KW-1185">Reference proteome</keyword>
<dbReference type="RefSeq" id="WP_237443212.1">
    <property type="nucleotide sequence ID" value="NZ_CAKLPX010000001.1"/>
</dbReference>
<name>A0ABM9ABF2_9GAMM</name>
<gene>
    <name evidence="7" type="ORF">SIN8267_00622</name>
</gene>
<evidence type="ECO:0000256" key="3">
    <source>
        <dbReference type="ARBA" id="ARBA00022691"/>
    </source>
</evidence>
<accession>A0ABM9ABF2</accession>
<dbReference type="SMART" id="SM01144">
    <property type="entry name" value="DTW"/>
    <property type="match status" value="1"/>
</dbReference>
<dbReference type="EC" id="2.5.1.25" evidence="1"/>
<dbReference type="InterPro" id="IPR039262">
    <property type="entry name" value="DTWD2/TAPT"/>
</dbReference>
<proteinExistence type="inferred from homology"/>
<protein>
    <recommendedName>
        <fullName evidence="1">tRNA-uridine aminocarboxypropyltransferase</fullName>
        <ecNumber evidence="1">2.5.1.25</ecNumber>
    </recommendedName>
</protein>
<dbReference type="Proteomes" id="UP000838100">
    <property type="component" value="Unassembled WGS sequence"/>
</dbReference>
<dbReference type="PANTHER" id="PTHR21392">
    <property type="entry name" value="TRNA-URIDINE AMINOCARBOXYPROPYLTRANSFERASE 2"/>
    <property type="match status" value="1"/>
</dbReference>
<organism evidence="7 8">
    <name type="scientific">Sinobacterium norvegicum</name>
    <dbReference type="NCBI Taxonomy" id="1641715"/>
    <lineage>
        <taxon>Bacteria</taxon>
        <taxon>Pseudomonadati</taxon>
        <taxon>Pseudomonadota</taxon>
        <taxon>Gammaproteobacteria</taxon>
        <taxon>Cellvibrionales</taxon>
        <taxon>Spongiibacteraceae</taxon>
        <taxon>Sinobacterium</taxon>
    </lineage>
</organism>
<comment type="caution">
    <text evidence="7">The sequence shown here is derived from an EMBL/GenBank/DDBJ whole genome shotgun (WGS) entry which is preliminary data.</text>
</comment>
<evidence type="ECO:0000256" key="5">
    <source>
        <dbReference type="ARBA" id="ARBA00034489"/>
    </source>
</evidence>
<keyword evidence="3" id="KW-0949">S-adenosyl-L-methionine</keyword>
<evidence type="ECO:0000256" key="2">
    <source>
        <dbReference type="ARBA" id="ARBA00022679"/>
    </source>
</evidence>
<dbReference type="InterPro" id="IPR005636">
    <property type="entry name" value="DTW"/>
</dbReference>
<evidence type="ECO:0000259" key="6">
    <source>
        <dbReference type="SMART" id="SM01144"/>
    </source>
</evidence>
<evidence type="ECO:0000313" key="7">
    <source>
        <dbReference type="EMBL" id="CAH0990530.1"/>
    </source>
</evidence>
<keyword evidence="2" id="KW-0808">Transferase</keyword>
<comment type="similarity">
    <text evidence="5">Belongs to the TDD superfamily. DTWD2 family.</text>
</comment>
<evidence type="ECO:0000256" key="1">
    <source>
        <dbReference type="ARBA" id="ARBA00012386"/>
    </source>
</evidence>